<organism evidence="1">
    <name type="scientific">uncultured bacterium A1Q1_fos_75</name>
    <dbReference type="NCBI Taxonomy" id="1256589"/>
    <lineage>
        <taxon>Bacteria</taxon>
        <taxon>environmental samples</taxon>
    </lineage>
</organism>
<name>L7VW21_9BACT</name>
<reference evidence="1" key="1">
    <citation type="submission" date="2012-09" db="EMBL/GenBank/DDBJ databases">
        <title>Metagenomic Characterization of a Microbial Community in Wastewater Detects High Levels of Antibiotic Resistance.</title>
        <authorList>
            <person name="Abrams M."/>
            <person name="Caldwell A."/>
            <person name="Vandaei E."/>
            <person name="Lee W."/>
            <person name="Perrott J."/>
            <person name="Khan S.Y."/>
            <person name="Ta J."/>
            <person name="Romero D."/>
            <person name="Nguyen V."/>
            <person name="Pourmand N."/>
            <person name="Ouverney C.C."/>
        </authorList>
    </citation>
    <scope>NUCLEOTIDE SEQUENCE</scope>
</reference>
<dbReference type="AlphaFoldDB" id="L7VW21"/>
<protein>
    <submittedName>
        <fullName evidence="1">Uncharacterized protein</fullName>
    </submittedName>
</protein>
<evidence type="ECO:0000313" key="1">
    <source>
        <dbReference type="EMBL" id="AGC71243.1"/>
    </source>
</evidence>
<proteinExistence type="predicted"/>
<dbReference type="EMBL" id="JX649866">
    <property type="protein sequence ID" value="AGC71243.1"/>
    <property type="molecule type" value="Genomic_DNA"/>
</dbReference>
<sequence length="132" mass="14065">MAEAMSDLTDTVQVQPEFRLDASREGYIAALTEASSAAPVVAIRMPRSIVDRTVLEAAGLTLELRADGSVAVYADAIDLGTLVSVPLVRLVAEALAQIEPEEAVQELASLVTALEQALALAQQERDRQIPHT</sequence>
<accession>L7VW21</accession>